<dbReference type="EMBL" id="CP136865">
    <property type="protein sequence ID" value="WOJ95360.1"/>
    <property type="molecule type" value="Genomic_DNA"/>
</dbReference>
<name>A0ABZ0I884_9GAMM</name>
<proteinExistence type="predicted"/>
<protein>
    <submittedName>
        <fullName evidence="3">FeoA family protein</fullName>
    </submittedName>
</protein>
<keyword evidence="4" id="KW-1185">Reference proteome</keyword>
<evidence type="ECO:0000313" key="3">
    <source>
        <dbReference type="EMBL" id="WOJ95360.1"/>
    </source>
</evidence>
<gene>
    <name evidence="3" type="ORF">R0137_08800</name>
</gene>
<evidence type="ECO:0000313" key="4">
    <source>
        <dbReference type="Proteomes" id="UP001626549"/>
    </source>
</evidence>
<feature type="domain" description="Ferrous iron transporter FeoA-like" evidence="2">
    <location>
        <begin position="3"/>
        <end position="77"/>
    </location>
</feature>
<evidence type="ECO:0000259" key="2">
    <source>
        <dbReference type="SMART" id="SM00899"/>
    </source>
</evidence>
<dbReference type="SUPFAM" id="SSF50037">
    <property type="entry name" value="C-terminal domain of transcriptional repressors"/>
    <property type="match status" value="1"/>
</dbReference>
<organism evidence="3 4">
    <name type="scientific">Congregibacter brevis</name>
    <dbReference type="NCBI Taxonomy" id="3081201"/>
    <lineage>
        <taxon>Bacteria</taxon>
        <taxon>Pseudomonadati</taxon>
        <taxon>Pseudomonadota</taxon>
        <taxon>Gammaproteobacteria</taxon>
        <taxon>Cellvibrionales</taxon>
        <taxon>Halieaceae</taxon>
        <taxon>Congregibacter</taxon>
    </lineage>
</organism>
<dbReference type="InterPro" id="IPR038157">
    <property type="entry name" value="FeoA_core_dom"/>
</dbReference>
<dbReference type="InterPro" id="IPR008988">
    <property type="entry name" value="Transcriptional_repressor_C"/>
</dbReference>
<dbReference type="SMART" id="SM00899">
    <property type="entry name" value="FeoA"/>
    <property type="match status" value="1"/>
</dbReference>
<sequence length="81" mass="8981">MTVTLWTLTKGQSGAIDGFDETLQDEYRIRLMELGFHPGEMVSCLQAPALGAPKVYRVANTVFSLDDEVASHVQVRPENND</sequence>
<dbReference type="RefSeq" id="WP_407326058.1">
    <property type="nucleotide sequence ID" value="NZ_CP136865.1"/>
</dbReference>
<keyword evidence="1" id="KW-0408">Iron</keyword>
<evidence type="ECO:0000256" key="1">
    <source>
        <dbReference type="ARBA" id="ARBA00023004"/>
    </source>
</evidence>
<dbReference type="Pfam" id="PF04023">
    <property type="entry name" value="FeoA"/>
    <property type="match status" value="1"/>
</dbReference>
<dbReference type="Gene3D" id="2.30.30.90">
    <property type="match status" value="1"/>
</dbReference>
<accession>A0ABZ0I884</accession>
<dbReference type="InterPro" id="IPR007167">
    <property type="entry name" value="Fe-transptr_FeoA-like"/>
</dbReference>
<dbReference type="Proteomes" id="UP001626549">
    <property type="component" value="Chromosome"/>
</dbReference>
<reference evidence="3 4" key="1">
    <citation type="submission" date="2023-10" db="EMBL/GenBank/DDBJ databases">
        <title>Two novel species belonging to the OM43/NOR5 clade.</title>
        <authorList>
            <person name="Park M."/>
        </authorList>
    </citation>
    <scope>NUCLEOTIDE SEQUENCE [LARGE SCALE GENOMIC DNA]</scope>
    <source>
        <strain evidence="3 4">IMCC45268</strain>
    </source>
</reference>